<feature type="region of interest" description="Disordered" evidence="2">
    <location>
        <begin position="181"/>
        <end position="209"/>
    </location>
</feature>
<feature type="domain" description="PXA" evidence="6">
    <location>
        <begin position="95"/>
        <end position="337"/>
    </location>
</feature>
<feature type="compositionally biased region" description="Basic residues" evidence="2">
    <location>
        <begin position="198"/>
        <end position="207"/>
    </location>
</feature>
<comment type="similarity">
    <text evidence="1">Belongs to the sorting nexin family.</text>
</comment>
<sequence>MDISTFGWIGLIVILVFNSFGIFWLFTSIASIIVFIFGTFSLLYLKLGDIEKFYTKCSGNPLTSNPQCEGGLKSIKRLLSSPKKTPKADNRVTGSECIDSSLQEILGYIIRDYIQSWYHIISIDKDFPNTTVRQTAQTFAINISNRVKEVDWIPFLTQRLVDDAATHLRLYKQARSKIKIQERSKDVKNSPSKDAKMSPRKNIHKRNKSETDVTWYIGKSSEFKRETEKCAGNSKFYSSESSNYTLEDYFFDLEFQMENNLVCRDSICMDRCNEKNFLNEVVEILLYILLPDDDFQCKPLRYLLRDIFANGVILPLFDLISDPDYINQVIIWICLREAQMSNDIFLTTLRLTESSEELNSTKELVEHEIHNLRSRDAGGEDLSVKQQLSSLSYVIKLIDNRLAKMDNIEIDSDNFLEQIPIENMRRINLSLEQILKDNLGLSYFMDFISTHKKKQMDLFFYLNIEGWKNSVSKELQELKKNKGSENVHAVYDMIRSTALSIYDQYLGDKKDEKIHIGADIVQHLHFKIRNLNEIPNENWFDKVQEVLFHKMENESLGQFKKSKAYIKLLHELDLVPQTITEEDALSLNSVESLEVDSSKYNQGENGALMIDRAPKIVKHTRSFSDVTMFKTENNSVQFNPYLKLNINMETPSMNTDSAKDTNENLRTGEYNLHVKIIETGIVCEKGKTFGIYALRVSWQYNTGYLEEWHIYRRYSDFYDLHTKIKEKFPDLAKLAFPGKKTFHNMDRTVLERRMKMLGHYMGELCQTHVINSHHGLKDLLMSFLEQGEYDREAGGPISATINTLVNPIKSGMKTIKNMPEHLINTVDEVVEGISKVFHSKGGKLPETSKVGASIEENDDNIPLRIMLLLMDEVFDLKSRNQWLRRRIVTLLRQIVRTMFGDIVNRRILDFVSYMTSPKNVAHYLSVFKQSFWPNGVRNDKKSERTPETKSRTRVAAKVALLSCLSDELKHIIGSETTRRGLITIFDLFQRPILNRRLLYVLLEGVLCTLFPEKDIGPLLRKLHSKSKRLNHSNFQDSTKNTLFFATVFEDFLF</sequence>
<dbReference type="PANTHER" id="PTHR22775:SF3">
    <property type="entry name" value="SORTING NEXIN-13"/>
    <property type="match status" value="1"/>
</dbReference>
<dbReference type="GO" id="GO:0035091">
    <property type="term" value="F:phosphatidylinositol binding"/>
    <property type="evidence" value="ECO:0007669"/>
    <property type="project" value="InterPro"/>
</dbReference>
<protein>
    <recommendedName>
        <fullName evidence="9">Sorting nexin-13-like protein</fullName>
    </recommendedName>
</protein>
<reference evidence="7" key="1">
    <citation type="submission" date="2020-08" db="EMBL/GenBank/DDBJ databases">
        <title>Genome sequencing and assembly of the red palm weevil Rhynchophorus ferrugineus.</title>
        <authorList>
            <person name="Dias G.B."/>
            <person name="Bergman C.M."/>
            <person name="Manee M."/>
        </authorList>
    </citation>
    <scope>NUCLEOTIDE SEQUENCE</scope>
    <source>
        <strain evidence="7">AA-2017</strain>
        <tissue evidence="7">Whole larva</tissue>
    </source>
</reference>
<dbReference type="SUPFAM" id="SSF48097">
    <property type="entry name" value="Regulator of G-protein signaling, RGS"/>
    <property type="match status" value="1"/>
</dbReference>
<dbReference type="InterPro" id="IPR036871">
    <property type="entry name" value="PX_dom_sf"/>
</dbReference>
<dbReference type="InterPro" id="IPR037437">
    <property type="entry name" value="SNX13_PX"/>
</dbReference>
<dbReference type="Pfam" id="PF00787">
    <property type="entry name" value="PX"/>
    <property type="match status" value="1"/>
</dbReference>
<dbReference type="InterPro" id="IPR001683">
    <property type="entry name" value="PX_dom"/>
</dbReference>
<dbReference type="PROSITE" id="PS50195">
    <property type="entry name" value="PX"/>
    <property type="match status" value="1"/>
</dbReference>
<dbReference type="PROSITE" id="PS51207">
    <property type="entry name" value="PXA"/>
    <property type="match status" value="1"/>
</dbReference>
<feature type="domain" description="PX" evidence="5">
    <location>
        <begin position="670"/>
        <end position="791"/>
    </location>
</feature>
<dbReference type="Proteomes" id="UP000625711">
    <property type="component" value="Unassembled WGS sequence"/>
</dbReference>
<evidence type="ECO:0000313" key="7">
    <source>
        <dbReference type="EMBL" id="KAF7279271.1"/>
    </source>
</evidence>
<evidence type="ECO:0000259" key="6">
    <source>
        <dbReference type="PROSITE" id="PS51207"/>
    </source>
</evidence>
<dbReference type="InterPro" id="IPR036305">
    <property type="entry name" value="RGS_sf"/>
</dbReference>
<evidence type="ECO:0008006" key="9">
    <source>
        <dbReference type="Google" id="ProtNLM"/>
    </source>
</evidence>
<keyword evidence="8" id="KW-1185">Reference proteome</keyword>
<dbReference type="CDD" id="cd06873">
    <property type="entry name" value="PX_SNX13"/>
    <property type="match status" value="1"/>
</dbReference>
<dbReference type="SMART" id="SM00315">
    <property type="entry name" value="RGS"/>
    <property type="match status" value="1"/>
</dbReference>
<dbReference type="Pfam" id="PF02194">
    <property type="entry name" value="PXA"/>
    <property type="match status" value="1"/>
</dbReference>
<name>A0A834MEV0_RHYFE</name>
<keyword evidence="3" id="KW-0812">Transmembrane</keyword>
<dbReference type="InterPro" id="IPR013937">
    <property type="entry name" value="Sorting_nexin_C"/>
</dbReference>
<feature type="transmembrane region" description="Helical" evidence="3">
    <location>
        <begin position="6"/>
        <end position="24"/>
    </location>
</feature>
<dbReference type="PROSITE" id="PS50132">
    <property type="entry name" value="RGS"/>
    <property type="match status" value="1"/>
</dbReference>
<dbReference type="InterPro" id="IPR003114">
    <property type="entry name" value="Phox_assoc"/>
</dbReference>
<dbReference type="Gene3D" id="1.10.167.10">
    <property type="entry name" value="Regulator of G-protein Signalling 4, domain 2"/>
    <property type="match status" value="1"/>
</dbReference>
<accession>A0A834MEV0</accession>
<dbReference type="Pfam" id="PF00615">
    <property type="entry name" value="RGS"/>
    <property type="match status" value="1"/>
</dbReference>
<dbReference type="GO" id="GO:0005769">
    <property type="term" value="C:early endosome"/>
    <property type="evidence" value="ECO:0007669"/>
    <property type="project" value="TreeGrafter"/>
</dbReference>
<keyword evidence="3" id="KW-0472">Membrane</keyword>
<dbReference type="SUPFAM" id="SSF64268">
    <property type="entry name" value="PX domain"/>
    <property type="match status" value="1"/>
</dbReference>
<proteinExistence type="inferred from homology"/>
<dbReference type="InterPro" id="IPR044926">
    <property type="entry name" value="RGS_subdomain_2"/>
</dbReference>
<dbReference type="Gene3D" id="3.30.1520.10">
    <property type="entry name" value="Phox-like domain"/>
    <property type="match status" value="1"/>
</dbReference>
<feature type="compositionally biased region" description="Basic and acidic residues" evidence="2">
    <location>
        <begin position="181"/>
        <end position="197"/>
    </location>
</feature>
<evidence type="ECO:0000256" key="1">
    <source>
        <dbReference type="ARBA" id="ARBA00010883"/>
    </source>
</evidence>
<dbReference type="SMART" id="SM00313">
    <property type="entry name" value="PXA"/>
    <property type="match status" value="1"/>
</dbReference>
<evidence type="ECO:0000259" key="4">
    <source>
        <dbReference type="PROSITE" id="PS50132"/>
    </source>
</evidence>
<dbReference type="EMBL" id="JAACXV010000371">
    <property type="protein sequence ID" value="KAF7279271.1"/>
    <property type="molecule type" value="Genomic_DNA"/>
</dbReference>
<dbReference type="PANTHER" id="PTHR22775">
    <property type="entry name" value="SORTING NEXIN"/>
    <property type="match status" value="1"/>
</dbReference>
<keyword evidence="3" id="KW-1133">Transmembrane helix</keyword>
<evidence type="ECO:0000256" key="3">
    <source>
        <dbReference type="SAM" id="Phobius"/>
    </source>
</evidence>
<feature type="domain" description="RGS" evidence="4">
    <location>
        <begin position="430"/>
        <end position="569"/>
    </location>
</feature>
<dbReference type="InterPro" id="IPR016137">
    <property type="entry name" value="RGS"/>
</dbReference>
<evidence type="ECO:0000256" key="2">
    <source>
        <dbReference type="SAM" id="MobiDB-lite"/>
    </source>
</evidence>
<dbReference type="Pfam" id="PF08628">
    <property type="entry name" value="Nexin_C"/>
    <property type="match status" value="1"/>
</dbReference>
<dbReference type="PROSITE" id="PS50244">
    <property type="entry name" value="S5A_REDUCTASE"/>
    <property type="match status" value="1"/>
</dbReference>
<evidence type="ECO:0000259" key="5">
    <source>
        <dbReference type="PROSITE" id="PS50195"/>
    </source>
</evidence>
<dbReference type="AlphaFoldDB" id="A0A834MEV0"/>
<organism evidence="7 8">
    <name type="scientific">Rhynchophorus ferrugineus</name>
    <name type="common">Red palm weevil</name>
    <name type="synonym">Curculio ferrugineus</name>
    <dbReference type="NCBI Taxonomy" id="354439"/>
    <lineage>
        <taxon>Eukaryota</taxon>
        <taxon>Metazoa</taxon>
        <taxon>Ecdysozoa</taxon>
        <taxon>Arthropoda</taxon>
        <taxon>Hexapoda</taxon>
        <taxon>Insecta</taxon>
        <taxon>Pterygota</taxon>
        <taxon>Neoptera</taxon>
        <taxon>Endopterygota</taxon>
        <taxon>Coleoptera</taxon>
        <taxon>Polyphaga</taxon>
        <taxon>Cucujiformia</taxon>
        <taxon>Curculionidae</taxon>
        <taxon>Dryophthorinae</taxon>
        <taxon>Rhynchophorus</taxon>
    </lineage>
</organism>
<dbReference type="SMART" id="SM00312">
    <property type="entry name" value="PX"/>
    <property type="match status" value="1"/>
</dbReference>
<dbReference type="OrthoDB" id="5772781at2759"/>
<evidence type="ECO:0000313" key="8">
    <source>
        <dbReference type="Proteomes" id="UP000625711"/>
    </source>
</evidence>
<comment type="caution">
    <text evidence="7">The sequence shown here is derived from an EMBL/GenBank/DDBJ whole genome shotgun (WGS) entry which is preliminary data.</text>
</comment>
<gene>
    <name evidence="7" type="ORF">GWI33_007468</name>
</gene>